<reference evidence="5" key="1">
    <citation type="submission" date="2011-06" db="EMBL/GenBank/DDBJ databases">
        <title>Complete genome sequence of Paenibacillus mucilaginosus KNP414.</title>
        <authorList>
            <person name="Wang J."/>
            <person name="Hu S."/>
            <person name="Hu X."/>
            <person name="Zhang B."/>
            <person name="Dong D."/>
            <person name="Zhang S."/>
            <person name="Zhao K."/>
            <person name="Wu D."/>
        </authorList>
    </citation>
    <scope>NUCLEOTIDE SEQUENCE [LARGE SCALE GENOMIC DNA]</scope>
    <source>
        <strain evidence="5">KNP414</strain>
    </source>
</reference>
<dbReference type="EMBL" id="CP002869">
    <property type="protein sequence ID" value="AEI40316.1"/>
    <property type="molecule type" value="Genomic_DNA"/>
</dbReference>
<dbReference type="InterPro" id="IPR050768">
    <property type="entry name" value="UPF0353/GerABKA_families"/>
</dbReference>
<feature type="transmembrane region" description="Helical" evidence="3">
    <location>
        <begin position="370"/>
        <end position="387"/>
    </location>
</feature>
<protein>
    <submittedName>
        <fullName evidence="4">GerA spore germination protein</fullName>
    </submittedName>
</protein>
<feature type="transmembrane region" description="Helical" evidence="3">
    <location>
        <begin position="393"/>
        <end position="414"/>
    </location>
</feature>
<evidence type="ECO:0000256" key="2">
    <source>
        <dbReference type="ARBA" id="ARBA00023136"/>
    </source>
</evidence>
<evidence type="ECO:0000313" key="5">
    <source>
        <dbReference type="Proteomes" id="UP000006620"/>
    </source>
</evidence>
<comment type="similarity">
    <text evidence="1">Belongs to the GerABKA family.</text>
</comment>
<evidence type="ECO:0000256" key="3">
    <source>
        <dbReference type="SAM" id="Phobius"/>
    </source>
</evidence>
<feature type="transmembrane region" description="Helical" evidence="3">
    <location>
        <begin position="426"/>
        <end position="449"/>
    </location>
</feature>
<feature type="transmembrane region" description="Helical" evidence="3">
    <location>
        <begin position="260"/>
        <end position="278"/>
    </location>
</feature>
<keyword evidence="2 3" id="KW-0472">Membrane</keyword>
<dbReference type="GO" id="GO:0009847">
    <property type="term" value="P:spore germination"/>
    <property type="evidence" value="ECO:0007669"/>
    <property type="project" value="InterPro"/>
</dbReference>
<dbReference type="AlphaFoldDB" id="F8FQ96"/>
<dbReference type="Proteomes" id="UP000006620">
    <property type="component" value="Chromosome"/>
</dbReference>
<dbReference type="PANTHER" id="PTHR22550">
    <property type="entry name" value="SPORE GERMINATION PROTEIN"/>
    <property type="match status" value="1"/>
</dbReference>
<evidence type="ECO:0000256" key="1">
    <source>
        <dbReference type="ARBA" id="ARBA00005278"/>
    </source>
</evidence>
<dbReference type="PATRIC" id="fig|1036673.3.peg.1560"/>
<gene>
    <name evidence="4" type="ordered locus">KNP414_01754</name>
</gene>
<evidence type="ECO:0000313" key="4">
    <source>
        <dbReference type="EMBL" id="AEI40316.1"/>
    </source>
</evidence>
<dbReference type="Pfam" id="PF03323">
    <property type="entry name" value="GerA"/>
    <property type="match status" value="1"/>
</dbReference>
<dbReference type="RefSeq" id="WP_013915478.1">
    <property type="nucleotide sequence ID" value="NC_015690.1"/>
</dbReference>
<name>F8FQ96_PAEMK</name>
<proteinExistence type="inferred from homology"/>
<dbReference type="PANTHER" id="PTHR22550:SF5">
    <property type="entry name" value="LEUCINE ZIPPER PROTEIN 4"/>
    <property type="match status" value="1"/>
</dbReference>
<dbReference type="GO" id="GO:0016020">
    <property type="term" value="C:membrane"/>
    <property type="evidence" value="ECO:0007669"/>
    <property type="project" value="InterPro"/>
</dbReference>
<reference evidence="4 5" key="2">
    <citation type="journal article" date="2013" name="Genome Announc.">
        <title>Genome Sequence of Growth-Improving Paenibacillus mucilaginosus Strain KNP414.</title>
        <authorList>
            <person name="Lu J.J."/>
            <person name="Wang J.F."/>
            <person name="Hu X.F."/>
        </authorList>
    </citation>
    <scope>NUCLEOTIDE SEQUENCE [LARGE SCALE GENOMIC DNA]</scope>
    <source>
        <strain evidence="4 5">KNP414</strain>
    </source>
</reference>
<accession>F8FQ96</accession>
<keyword evidence="3" id="KW-0812">Transmembrane</keyword>
<feature type="transmembrane region" description="Helical" evidence="3">
    <location>
        <begin position="299"/>
        <end position="321"/>
    </location>
</feature>
<dbReference type="InterPro" id="IPR004995">
    <property type="entry name" value="Spore_Ger"/>
</dbReference>
<dbReference type="PIRSF" id="PIRSF005690">
    <property type="entry name" value="GerBA"/>
    <property type="match status" value="1"/>
</dbReference>
<sequence length="490" mass="54032">MTQHTELTMIQSDLNRNLEHLRGLMGNSSDFVIRELTIHGPSPSPCHTALCYLDGMIDKTALLETVIPSLLDRSKIHPQDDTADLLAHIRHHVMGVGEISSAASLKEALDSILSGGVLLLVEGSCTGLLLALSGWKDRGITESQTQSVIRGPQEAFTDTLRTNTTQVRRRVRHPGIRIISKKIGTSTRTDVAVMYLEGSADPDLVVQITNRLDQYPLDRVLESEYLEEWLLADKQKSVFPTIYNTDRPDTIAAGLLDGKIAIFVDGTPFVLLAPALFIEFIHSSEDYYQSNIYSNVIRVLRYISLLVCLLAPSVYIALTTYHQDMLPTQLLLSLAAQREGIPFPAFVEALLMEVTFEILREAGLRMPRTIGQAVSIVGTIVIGQAAVEANIVSAVMVIIVSITAISSFVIPSYTMSIALRLLRFGFMGLSATFGAYGITIGLFILILHLCSLESVGVPYLSPLAPYSKSKQKDALLRFPHWAFRSRRPKV</sequence>
<dbReference type="KEGG" id="pms:KNP414_01754"/>
<organism evidence="4 5">
    <name type="scientific">Paenibacillus mucilaginosus (strain KNP414)</name>
    <dbReference type="NCBI Taxonomy" id="1036673"/>
    <lineage>
        <taxon>Bacteria</taxon>
        <taxon>Bacillati</taxon>
        <taxon>Bacillota</taxon>
        <taxon>Bacilli</taxon>
        <taxon>Bacillales</taxon>
        <taxon>Paenibacillaceae</taxon>
        <taxon>Paenibacillus</taxon>
    </lineage>
</organism>
<keyword evidence="3" id="KW-1133">Transmembrane helix</keyword>
<dbReference type="HOGENOM" id="CLU_021639_4_1_9"/>